<keyword evidence="1" id="KW-0812">Transmembrane</keyword>
<gene>
    <name evidence="3" type="ORF">QBC36DRAFT_197071</name>
</gene>
<sequence length="710" mass="80821">MAFEEMSEVATTEPGGKCDVKHLRRSYVNGDPVVTEGDLNLGKNKDDTKHQAFALVSTQNFDKDNNPTDTTLSINSKHILAALTRVVRYYPAHDEKFDKSTELTSPFELLYHHRQELSEEATRIGGEGSLHLNLLLAYLYKQTWAEAETLTTREIPIITFNLLWFVFKPGDLLYRVVDGEPALYWLVRVDYDETPTTGDPWEYLKLDCLYQGHDGKKTGMVMETLKIYANQEFSGDSPEKITSLSVFPLKYHKDRDGVKERLVKRGKRYLELVQQQGLPYHYDGLCRRLKTPPGSSYFTREEDFAGVWLRETATGRVILDCWTFMEDHQVHRVKVSNWSISNDKATEGFDDPTLLCPPSVYGYSLDMRCWCMFSVEKLKTTDWKQKDFDSVLLPNCYGKIIKSLVKHHKFASQARDETALKGKGLIFVLHGPPGTGKTRTAEAIAETTKKPLLLFPTGELGSDLKSIQLELRRLVRYGTAWKAILLIDEADVVLESRQVDGHVSLERNALVAGKKSFLFNSAVIVNHLLFLRQLEYFQGIIFLTSNRAQMFDPAVKSRIHIMLHYPSPDKNTRKLLWEQNLGPIIKLKTLPKCELDLISATETLSEYEMNGREISNTVNSALTIAKDALLPLNLDHLQVVANIWKDSQEKSTETEQVGNAAQPIKRMPSITAVLRALRVPLWVWKLIGPAILACALFQGLRNLWRKRRGG</sequence>
<feature type="domain" description="AAA+ ATPase" evidence="2">
    <location>
        <begin position="423"/>
        <end position="567"/>
    </location>
</feature>
<dbReference type="AlphaFoldDB" id="A0AAN6W1B1"/>
<evidence type="ECO:0000313" key="4">
    <source>
        <dbReference type="Proteomes" id="UP001302321"/>
    </source>
</evidence>
<comment type="caution">
    <text evidence="3">The sequence shown here is derived from an EMBL/GenBank/DDBJ whole genome shotgun (WGS) entry which is preliminary data.</text>
</comment>
<organism evidence="3 4">
    <name type="scientific">Triangularia setosa</name>
    <dbReference type="NCBI Taxonomy" id="2587417"/>
    <lineage>
        <taxon>Eukaryota</taxon>
        <taxon>Fungi</taxon>
        <taxon>Dikarya</taxon>
        <taxon>Ascomycota</taxon>
        <taxon>Pezizomycotina</taxon>
        <taxon>Sordariomycetes</taxon>
        <taxon>Sordariomycetidae</taxon>
        <taxon>Sordariales</taxon>
        <taxon>Podosporaceae</taxon>
        <taxon>Triangularia</taxon>
    </lineage>
</organism>
<evidence type="ECO:0000259" key="2">
    <source>
        <dbReference type="SMART" id="SM00382"/>
    </source>
</evidence>
<evidence type="ECO:0000256" key="1">
    <source>
        <dbReference type="SAM" id="Phobius"/>
    </source>
</evidence>
<dbReference type="PANTHER" id="PTHR46411">
    <property type="entry name" value="FAMILY ATPASE, PUTATIVE-RELATED"/>
    <property type="match status" value="1"/>
</dbReference>
<evidence type="ECO:0000313" key="3">
    <source>
        <dbReference type="EMBL" id="KAK4172396.1"/>
    </source>
</evidence>
<dbReference type="Gene3D" id="3.40.50.300">
    <property type="entry name" value="P-loop containing nucleotide triphosphate hydrolases"/>
    <property type="match status" value="1"/>
</dbReference>
<dbReference type="GO" id="GO:0016887">
    <property type="term" value="F:ATP hydrolysis activity"/>
    <property type="evidence" value="ECO:0007669"/>
    <property type="project" value="InterPro"/>
</dbReference>
<name>A0AAN6W1B1_9PEZI</name>
<dbReference type="CDD" id="cd19481">
    <property type="entry name" value="RecA-like_protease"/>
    <property type="match status" value="1"/>
</dbReference>
<keyword evidence="1" id="KW-1133">Transmembrane helix</keyword>
<keyword evidence="4" id="KW-1185">Reference proteome</keyword>
<dbReference type="Proteomes" id="UP001302321">
    <property type="component" value="Unassembled WGS sequence"/>
</dbReference>
<protein>
    <submittedName>
        <fullName evidence="3">P-loop containing nucleoside triphosphate hydrolase protein</fullName>
    </submittedName>
</protein>
<dbReference type="InterPro" id="IPR003959">
    <property type="entry name" value="ATPase_AAA_core"/>
</dbReference>
<dbReference type="EMBL" id="MU866429">
    <property type="protein sequence ID" value="KAK4172396.1"/>
    <property type="molecule type" value="Genomic_DNA"/>
</dbReference>
<dbReference type="InterPro" id="IPR003593">
    <property type="entry name" value="AAA+_ATPase"/>
</dbReference>
<dbReference type="SMART" id="SM00382">
    <property type="entry name" value="AAA"/>
    <property type="match status" value="1"/>
</dbReference>
<dbReference type="GO" id="GO:0005524">
    <property type="term" value="F:ATP binding"/>
    <property type="evidence" value="ECO:0007669"/>
    <property type="project" value="InterPro"/>
</dbReference>
<dbReference type="InterPro" id="IPR027417">
    <property type="entry name" value="P-loop_NTPase"/>
</dbReference>
<accession>A0AAN6W1B1</accession>
<keyword evidence="3" id="KW-0378">Hydrolase</keyword>
<reference evidence="3" key="2">
    <citation type="submission" date="2023-05" db="EMBL/GenBank/DDBJ databases">
        <authorList>
            <consortium name="Lawrence Berkeley National Laboratory"/>
            <person name="Steindorff A."/>
            <person name="Hensen N."/>
            <person name="Bonometti L."/>
            <person name="Westerberg I."/>
            <person name="Brannstrom I.O."/>
            <person name="Guillou S."/>
            <person name="Cros-Aarteil S."/>
            <person name="Calhoun S."/>
            <person name="Haridas S."/>
            <person name="Kuo A."/>
            <person name="Mondo S."/>
            <person name="Pangilinan J."/>
            <person name="Riley R."/>
            <person name="Labutti K."/>
            <person name="Andreopoulos B."/>
            <person name="Lipzen A."/>
            <person name="Chen C."/>
            <person name="Yanf M."/>
            <person name="Daum C."/>
            <person name="Ng V."/>
            <person name="Clum A."/>
            <person name="Ohm R."/>
            <person name="Martin F."/>
            <person name="Silar P."/>
            <person name="Natvig D."/>
            <person name="Lalanne C."/>
            <person name="Gautier V."/>
            <person name="Ament-Velasquez S.L."/>
            <person name="Kruys A."/>
            <person name="Hutchinson M.I."/>
            <person name="Powell A.J."/>
            <person name="Barry K."/>
            <person name="Miller A.N."/>
            <person name="Grigoriev I.V."/>
            <person name="Debuchy R."/>
            <person name="Gladieux P."/>
            <person name="Thoren M.H."/>
            <person name="Johannesson H."/>
        </authorList>
    </citation>
    <scope>NUCLEOTIDE SEQUENCE</scope>
    <source>
        <strain evidence="3">CBS 892.96</strain>
    </source>
</reference>
<proteinExistence type="predicted"/>
<reference evidence="3" key="1">
    <citation type="journal article" date="2023" name="Mol. Phylogenet. Evol.">
        <title>Genome-scale phylogeny and comparative genomics of the fungal order Sordariales.</title>
        <authorList>
            <person name="Hensen N."/>
            <person name="Bonometti L."/>
            <person name="Westerberg I."/>
            <person name="Brannstrom I.O."/>
            <person name="Guillou S."/>
            <person name="Cros-Aarteil S."/>
            <person name="Calhoun S."/>
            <person name="Haridas S."/>
            <person name="Kuo A."/>
            <person name="Mondo S."/>
            <person name="Pangilinan J."/>
            <person name="Riley R."/>
            <person name="LaButti K."/>
            <person name="Andreopoulos B."/>
            <person name="Lipzen A."/>
            <person name="Chen C."/>
            <person name="Yan M."/>
            <person name="Daum C."/>
            <person name="Ng V."/>
            <person name="Clum A."/>
            <person name="Steindorff A."/>
            <person name="Ohm R.A."/>
            <person name="Martin F."/>
            <person name="Silar P."/>
            <person name="Natvig D.O."/>
            <person name="Lalanne C."/>
            <person name="Gautier V."/>
            <person name="Ament-Velasquez S.L."/>
            <person name="Kruys A."/>
            <person name="Hutchinson M.I."/>
            <person name="Powell A.J."/>
            <person name="Barry K."/>
            <person name="Miller A.N."/>
            <person name="Grigoriev I.V."/>
            <person name="Debuchy R."/>
            <person name="Gladieux P."/>
            <person name="Hiltunen Thoren M."/>
            <person name="Johannesson H."/>
        </authorList>
    </citation>
    <scope>NUCLEOTIDE SEQUENCE</scope>
    <source>
        <strain evidence="3">CBS 892.96</strain>
    </source>
</reference>
<dbReference type="PANTHER" id="PTHR46411:SF4">
    <property type="entry name" value="AAA+ ATPASE DOMAIN-CONTAINING PROTEIN"/>
    <property type="match status" value="1"/>
</dbReference>
<dbReference type="InterPro" id="IPR054289">
    <property type="entry name" value="DUF7025"/>
</dbReference>
<keyword evidence="1" id="KW-0472">Membrane</keyword>
<dbReference type="Pfam" id="PF00004">
    <property type="entry name" value="AAA"/>
    <property type="match status" value="1"/>
</dbReference>
<dbReference type="SUPFAM" id="SSF52540">
    <property type="entry name" value="P-loop containing nucleoside triphosphate hydrolases"/>
    <property type="match status" value="1"/>
</dbReference>
<dbReference type="Pfam" id="PF22942">
    <property type="entry name" value="DUF7025"/>
    <property type="match status" value="1"/>
</dbReference>
<feature type="transmembrane region" description="Helical" evidence="1">
    <location>
        <begin position="681"/>
        <end position="700"/>
    </location>
</feature>